<sequence length="159" mass="19061">PIKTEYKYQKVSDERDDVYPTRGLYPRPEESRMHRLEQELEEMILSYNSCDTKNEMTISLVFTEKIVEEENTEKELQIEISDAQRKAVVDFMQLHILNTPCAKLLLPEKYRMDQLKYMQKDYSINENTIITIVEGLFKLFKHHHCLNFKHLLNFELDLT</sequence>
<protein>
    <submittedName>
        <fullName evidence="1">Uncharacterized protein</fullName>
    </submittedName>
</protein>
<accession>A0A238C4C3</accession>
<keyword evidence="2" id="KW-1185">Reference proteome</keyword>
<dbReference type="EMBL" id="KZ269979">
    <property type="protein sequence ID" value="OZC11758.1"/>
    <property type="molecule type" value="Genomic_DNA"/>
</dbReference>
<organism evidence="1 2">
    <name type="scientific">Onchocerca flexuosa</name>
    <dbReference type="NCBI Taxonomy" id="387005"/>
    <lineage>
        <taxon>Eukaryota</taxon>
        <taxon>Metazoa</taxon>
        <taxon>Ecdysozoa</taxon>
        <taxon>Nematoda</taxon>
        <taxon>Chromadorea</taxon>
        <taxon>Rhabditida</taxon>
        <taxon>Spirurina</taxon>
        <taxon>Spiruromorpha</taxon>
        <taxon>Filarioidea</taxon>
        <taxon>Onchocercidae</taxon>
        <taxon>Onchocerca</taxon>
    </lineage>
</organism>
<feature type="non-terminal residue" evidence="1">
    <location>
        <position position="1"/>
    </location>
</feature>
<dbReference type="AlphaFoldDB" id="A0A238C4C3"/>
<reference evidence="1 2" key="1">
    <citation type="submission" date="2015-12" db="EMBL/GenBank/DDBJ databases">
        <title>Draft genome of the nematode, Onchocerca flexuosa.</title>
        <authorList>
            <person name="Mitreva M."/>
        </authorList>
    </citation>
    <scope>NUCLEOTIDE SEQUENCE [LARGE SCALE GENOMIC DNA]</scope>
    <source>
        <strain evidence="1">Red Deer</strain>
    </source>
</reference>
<evidence type="ECO:0000313" key="2">
    <source>
        <dbReference type="Proteomes" id="UP000242913"/>
    </source>
</evidence>
<proteinExistence type="predicted"/>
<dbReference type="Proteomes" id="UP000242913">
    <property type="component" value="Unassembled WGS sequence"/>
</dbReference>
<gene>
    <name evidence="1" type="ORF">X798_00938</name>
</gene>
<name>A0A238C4C3_9BILA</name>
<evidence type="ECO:0000313" key="1">
    <source>
        <dbReference type="EMBL" id="OZC11758.1"/>
    </source>
</evidence>